<dbReference type="PANTHER" id="PTHR30055:SF234">
    <property type="entry name" value="HTH-TYPE TRANSCRIPTIONAL REGULATOR BETI"/>
    <property type="match status" value="1"/>
</dbReference>
<evidence type="ECO:0000259" key="5">
    <source>
        <dbReference type="PROSITE" id="PS50977"/>
    </source>
</evidence>
<dbReference type="Pfam" id="PF00440">
    <property type="entry name" value="TetR_N"/>
    <property type="match status" value="1"/>
</dbReference>
<gene>
    <name evidence="6" type="ORF">GCM10009765_52530</name>
</gene>
<keyword evidence="3" id="KW-0804">Transcription</keyword>
<keyword evidence="2 4" id="KW-0238">DNA-binding</keyword>
<protein>
    <recommendedName>
        <fullName evidence="5">HTH tetR-type domain-containing protein</fullName>
    </recommendedName>
</protein>
<keyword evidence="1" id="KW-0805">Transcription regulation</keyword>
<dbReference type="SUPFAM" id="SSF46689">
    <property type="entry name" value="Homeodomain-like"/>
    <property type="match status" value="1"/>
</dbReference>
<name>A0ABN2I0U5_9ACTN</name>
<reference evidence="6 7" key="1">
    <citation type="journal article" date="2019" name="Int. J. Syst. Evol. Microbiol.">
        <title>The Global Catalogue of Microorganisms (GCM) 10K type strain sequencing project: providing services to taxonomists for standard genome sequencing and annotation.</title>
        <authorList>
            <consortium name="The Broad Institute Genomics Platform"/>
            <consortium name="The Broad Institute Genome Sequencing Center for Infectious Disease"/>
            <person name="Wu L."/>
            <person name="Ma J."/>
        </authorList>
    </citation>
    <scope>NUCLEOTIDE SEQUENCE [LARGE SCALE GENOMIC DNA]</scope>
    <source>
        <strain evidence="6 7">JCM 14718</strain>
    </source>
</reference>
<keyword evidence="7" id="KW-1185">Reference proteome</keyword>
<evidence type="ECO:0000256" key="3">
    <source>
        <dbReference type="ARBA" id="ARBA00023163"/>
    </source>
</evidence>
<feature type="domain" description="HTH tetR-type" evidence="5">
    <location>
        <begin position="6"/>
        <end position="66"/>
    </location>
</feature>
<dbReference type="InterPro" id="IPR001647">
    <property type="entry name" value="HTH_TetR"/>
</dbReference>
<evidence type="ECO:0000256" key="2">
    <source>
        <dbReference type="ARBA" id="ARBA00023125"/>
    </source>
</evidence>
<dbReference type="Proteomes" id="UP001500618">
    <property type="component" value="Unassembled WGS sequence"/>
</dbReference>
<comment type="caution">
    <text evidence="6">The sequence shown here is derived from an EMBL/GenBank/DDBJ whole genome shotgun (WGS) entry which is preliminary data.</text>
</comment>
<organism evidence="6 7">
    <name type="scientific">Fodinicola feengrottensis</name>
    <dbReference type="NCBI Taxonomy" id="435914"/>
    <lineage>
        <taxon>Bacteria</taxon>
        <taxon>Bacillati</taxon>
        <taxon>Actinomycetota</taxon>
        <taxon>Actinomycetes</taxon>
        <taxon>Mycobacteriales</taxon>
        <taxon>Fodinicola</taxon>
    </lineage>
</organism>
<dbReference type="PRINTS" id="PR00455">
    <property type="entry name" value="HTHTETR"/>
</dbReference>
<sequence>MSKRSGDTSERILSIARELFGSRGYTGTSIADIATELGTTPAALYYHFRSKADILNALVAEPLAAYVRLADRTVAGKTAPAELLQAFLDFTVETRTLLPIVGSDPSVRAIIDPQLPRRPDEIFAALLAGLAGPRPSRAGKIRAQAAFAVVKEATVGAMGSAHDSLRPADRAEILAAALRALNPPSDG</sequence>
<evidence type="ECO:0000256" key="1">
    <source>
        <dbReference type="ARBA" id="ARBA00023015"/>
    </source>
</evidence>
<dbReference type="EMBL" id="BAAANY010000020">
    <property type="protein sequence ID" value="GAA1696739.1"/>
    <property type="molecule type" value="Genomic_DNA"/>
</dbReference>
<dbReference type="PANTHER" id="PTHR30055">
    <property type="entry name" value="HTH-TYPE TRANSCRIPTIONAL REGULATOR RUTR"/>
    <property type="match status" value="1"/>
</dbReference>
<proteinExistence type="predicted"/>
<dbReference type="RefSeq" id="WP_344313111.1">
    <property type="nucleotide sequence ID" value="NZ_BAAANY010000020.1"/>
</dbReference>
<dbReference type="InterPro" id="IPR009057">
    <property type="entry name" value="Homeodomain-like_sf"/>
</dbReference>
<accession>A0ABN2I0U5</accession>
<dbReference type="InterPro" id="IPR050109">
    <property type="entry name" value="HTH-type_TetR-like_transc_reg"/>
</dbReference>
<evidence type="ECO:0000313" key="6">
    <source>
        <dbReference type="EMBL" id="GAA1696739.1"/>
    </source>
</evidence>
<dbReference type="PROSITE" id="PS50977">
    <property type="entry name" value="HTH_TETR_2"/>
    <property type="match status" value="1"/>
</dbReference>
<dbReference type="Gene3D" id="1.10.357.10">
    <property type="entry name" value="Tetracycline Repressor, domain 2"/>
    <property type="match status" value="1"/>
</dbReference>
<evidence type="ECO:0000313" key="7">
    <source>
        <dbReference type="Proteomes" id="UP001500618"/>
    </source>
</evidence>
<feature type="DNA-binding region" description="H-T-H motif" evidence="4">
    <location>
        <begin position="29"/>
        <end position="48"/>
    </location>
</feature>
<evidence type="ECO:0000256" key="4">
    <source>
        <dbReference type="PROSITE-ProRule" id="PRU00335"/>
    </source>
</evidence>